<accession>A0ABU1JX46</accession>
<dbReference type="InterPro" id="IPR002731">
    <property type="entry name" value="ATPase_BadF"/>
</dbReference>
<name>A0ABU1JX46_9PROT</name>
<dbReference type="Gene3D" id="3.30.420.40">
    <property type="match status" value="2"/>
</dbReference>
<evidence type="ECO:0000313" key="2">
    <source>
        <dbReference type="EMBL" id="MDR6293201.1"/>
    </source>
</evidence>
<dbReference type="PANTHER" id="PTHR43190:SF3">
    <property type="entry name" value="N-ACETYL-D-GLUCOSAMINE KINASE"/>
    <property type="match status" value="1"/>
</dbReference>
<dbReference type="SUPFAM" id="SSF53067">
    <property type="entry name" value="Actin-like ATPase domain"/>
    <property type="match status" value="2"/>
</dbReference>
<dbReference type="Pfam" id="PF01869">
    <property type="entry name" value="BcrAD_BadFG"/>
    <property type="match status" value="1"/>
</dbReference>
<feature type="domain" description="ATPase BadF/BadG/BcrA/BcrD type" evidence="1">
    <location>
        <begin position="5"/>
        <end position="276"/>
    </location>
</feature>
<dbReference type="InterPro" id="IPR052519">
    <property type="entry name" value="Euk-type_GlcNAc_Kinase"/>
</dbReference>
<comment type="caution">
    <text evidence="2">The sequence shown here is derived from an EMBL/GenBank/DDBJ whole genome shotgun (WGS) entry which is preliminary data.</text>
</comment>
<proteinExistence type="predicted"/>
<gene>
    <name evidence="2" type="ORF">E9232_005751</name>
</gene>
<dbReference type="Proteomes" id="UP001262410">
    <property type="component" value="Unassembled WGS sequence"/>
</dbReference>
<dbReference type="EMBL" id="JAVDPW010000011">
    <property type="protein sequence ID" value="MDR6293201.1"/>
    <property type="molecule type" value="Genomic_DNA"/>
</dbReference>
<evidence type="ECO:0000313" key="3">
    <source>
        <dbReference type="Proteomes" id="UP001262410"/>
    </source>
</evidence>
<protein>
    <submittedName>
        <fullName evidence="2">N-acetylglucosamine kinase-like BadF-type ATPase</fullName>
    </submittedName>
</protein>
<keyword evidence="3" id="KW-1185">Reference proteome</keyword>
<dbReference type="PANTHER" id="PTHR43190">
    <property type="entry name" value="N-ACETYL-D-GLUCOSAMINE KINASE"/>
    <property type="match status" value="1"/>
</dbReference>
<dbReference type="CDD" id="cd24007">
    <property type="entry name" value="ASKHA_NBD_eukNAGK-like"/>
    <property type="match status" value="1"/>
</dbReference>
<organism evidence="2 3">
    <name type="scientific">Inquilinus ginsengisoli</name>
    <dbReference type="NCBI Taxonomy" id="363840"/>
    <lineage>
        <taxon>Bacteria</taxon>
        <taxon>Pseudomonadati</taxon>
        <taxon>Pseudomonadota</taxon>
        <taxon>Alphaproteobacteria</taxon>
        <taxon>Rhodospirillales</taxon>
        <taxon>Rhodospirillaceae</taxon>
        <taxon>Inquilinus</taxon>
    </lineage>
</organism>
<dbReference type="InterPro" id="IPR043129">
    <property type="entry name" value="ATPase_NBD"/>
</dbReference>
<dbReference type="RefSeq" id="WP_309799961.1">
    <property type="nucleotide sequence ID" value="NZ_JAVDPW010000011.1"/>
</dbReference>
<reference evidence="2 3" key="1">
    <citation type="submission" date="2023-07" db="EMBL/GenBank/DDBJ databases">
        <title>Sorghum-associated microbial communities from plants grown in Nebraska, USA.</title>
        <authorList>
            <person name="Schachtman D."/>
        </authorList>
    </citation>
    <scope>NUCLEOTIDE SEQUENCE [LARGE SCALE GENOMIC DNA]</scope>
    <source>
        <strain evidence="2 3">584</strain>
    </source>
</reference>
<evidence type="ECO:0000259" key="1">
    <source>
        <dbReference type="Pfam" id="PF01869"/>
    </source>
</evidence>
<sequence>MAVVIGIDGGGSKTLLAAADEDGTATACLRESGCNPFDEPGWRDILATLGARSAALRADAAAVALGMPGYGEVVEVSRQQEEAAAAFSDRPVIVMNDVQAAFEGAFAGRPGVLLLAGTGSMAWASAGDGSHVRVGGWGDAFGDEGSAFWIGKEAVTRASRAIDGRDDAPGFGEALFSFLGLPFDDPYDALIGWYRSRAHLRSDLAALALFVDREAEAGRPEALRILDEAADHLARHVVAAWRAIGGDGPIRWSVAGGAFASAQLRTRVADRVGTPYREPILPPVGGALRCAAIAAGWAVDRAWIDRLRTSLISCAGSEPTKQ</sequence>